<comment type="caution">
    <text evidence="8">The sequence shown here is derived from an EMBL/GenBank/DDBJ whole genome shotgun (WGS) entry which is preliminary data.</text>
</comment>
<protein>
    <submittedName>
        <fullName evidence="8">RmlC-like cupin domain-containing protein</fullName>
    </submittedName>
</protein>
<dbReference type="EMBL" id="JAPVEA010000009">
    <property type="protein sequence ID" value="KAJ5433150.1"/>
    <property type="molecule type" value="Genomic_DNA"/>
</dbReference>
<dbReference type="CDD" id="cd02241">
    <property type="entry name" value="cupin_OxOx"/>
    <property type="match status" value="1"/>
</dbReference>
<keyword evidence="9" id="KW-1185">Reference proteome</keyword>
<accession>A0AAD6BWB9</accession>
<dbReference type="PRINTS" id="PR00325">
    <property type="entry name" value="GERMIN"/>
</dbReference>
<feature type="domain" description="Cupin type-1" evidence="7">
    <location>
        <begin position="59"/>
        <end position="207"/>
    </location>
</feature>
<dbReference type="GO" id="GO:0030145">
    <property type="term" value="F:manganese ion binding"/>
    <property type="evidence" value="ECO:0007669"/>
    <property type="project" value="InterPro"/>
</dbReference>
<dbReference type="Gene3D" id="2.60.120.10">
    <property type="entry name" value="Jelly Rolls"/>
    <property type="match status" value="1"/>
</dbReference>
<evidence type="ECO:0000256" key="5">
    <source>
        <dbReference type="ARBA" id="ARBA00023211"/>
    </source>
</evidence>
<proteinExistence type="inferred from homology"/>
<gene>
    <name evidence="8" type="ORF">N7458_012306</name>
</gene>
<reference evidence="8" key="1">
    <citation type="submission" date="2022-12" db="EMBL/GenBank/DDBJ databases">
        <authorList>
            <person name="Petersen C."/>
        </authorList>
    </citation>
    <scope>NUCLEOTIDE SEQUENCE</scope>
    <source>
        <strain evidence="8">IBT 16125</strain>
    </source>
</reference>
<evidence type="ECO:0000256" key="1">
    <source>
        <dbReference type="ARBA" id="ARBA00004613"/>
    </source>
</evidence>
<dbReference type="SMART" id="SM00835">
    <property type="entry name" value="Cupin_1"/>
    <property type="match status" value="1"/>
</dbReference>
<comment type="subcellular location">
    <subcellularLocation>
        <location evidence="1">Secreted</location>
    </subcellularLocation>
</comment>
<keyword evidence="6" id="KW-0732">Signal</keyword>
<dbReference type="InterPro" id="IPR001929">
    <property type="entry name" value="Germin"/>
</dbReference>
<evidence type="ECO:0000256" key="2">
    <source>
        <dbReference type="ARBA" id="ARBA00007456"/>
    </source>
</evidence>
<dbReference type="PANTHER" id="PTHR31238">
    <property type="entry name" value="GERMIN-LIKE PROTEIN SUBFAMILY 3 MEMBER 3"/>
    <property type="match status" value="1"/>
</dbReference>
<evidence type="ECO:0000256" key="6">
    <source>
        <dbReference type="SAM" id="SignalP"/>
    </source>
</evidence>
<sequence>MISTFLVSILATTASDFNPVVRRNDDSTANNQTLISQLITAATAVDRQALMPDDAQYVYDFQHPPVEDVITKGLGGMTVKADRKAFPLLIGNGVSMTVGFLGPCGFNTPHVHPRSAEINIAVQGHFATEYTLENGARSILNTLEQYQMTVFPQGALHAEWNPDCTNAVFVAGFASEDPGVQQAAQTLLGFSEEFVSPVFGSNNITFDGKDVDTFRAILPKNVALGIDTCLAKCGIQKSAKQALVEV</sequence>
<evidence type="ECO:0000259" key="7">
    <source>
        <dbReference type="SMART" id="SM00835"/>
    </source>
</evidence>
<evidence type="ECO:0000256" key="4">
    <source>
        <dbReference type="ARBA" id="ARBA00022723"/>
    </source>
</evidence>
<keyword evidence="5" id="KW-0464">Manganese</keyword>
<dbReference type="InterPro" id="IPR006045">
    <property type="entry name" value="Cupin_1"/>
</dbReference>
<name>A0AAD6BWB9_9EURO</name>
<keyword evidence="4" id="KW-0479">Metal-binding</keyword>
<dbReference type="Pfam" id="PF00190">
    <property type="entry name" value="Cupin_1"/>
    <property type="match status" value="1"/>
</dbReference>
<keyword evidence="3" id="KW-0964">Secreted</keyword>
<reference evidence="8" key="2">
    <citation type="journal article" date="2023" name="IMA Fungus">
        <title>Comparative genomic study of the Penicillium genus elucidates a diverse pangenome and 15 lateral gene transfer events.</title>
        <authorList>
            <person name="Petersen C."/>
            <person name="Sorensen T."/>
            <person name="Nielsen M.R."/>
            <person name="Sondergaard T.E."/>
            <person name="Sorensen J.L."/>
            <person name="Fitzpatrick D.A."/>
            <person name="Frisvad J.C."/>
            <person name="Nielsen K.L."/>
        </authorList>
    </citation>
    <scope>NUCLEOTIDE SEQUENCE</scope>
    <source>
        <strain evidence="8">IBT 16125</strain>
    </source>
</reference>
<evidence type="ECO:0000313" key="8">
    <source>
        <dbReference type="EMBL" id="KAJ5433150.1"/>
    </source>
</evidence>
<feature type="signal peptide" evidence="6">
    <location>
        <begin position="1"/>
        <end position="15"/>
    </location>
</feature>
<dbReference type="PROSITE" id="PS00725">
    <property type="entry name" value="GERMIN"/>
    <property type="match status" value="1"/>
</dbReference>
<dbReference type="GeneID" id="81605931"/>
<dbReference type="InterPro" id="IPR011051">
    <property type="entry name" value="RmlC_Cupin_sf"/>
</dbReference>
<evidence type="ECO:0000313" key="9">
    <source>
        <dbReference type="Proteomes" id="UP001213681"/>
    </source>
</evidence>
<feature type="chain" id="PRO_5042055955" evidence="6">
    <location>
        <begin position="16"/>
        <end position="246"/>
    </location>
</feature>
<comment type="similarity">
    <text evidence="2">Belongs to the germin family.</text>
</comment>
<dbReference type="RefSeq" id="XP_056760442.1">
    <property type="nucleotide sequence ID" value="XM_056915688.1"/>
</dbReference>
<dbReference type="InterPro" id="IPR014710">
    <property type="entry name" value="RmlC-like_jellyroll"/>
</dbReference>
<organism evidence="8 9">
    <name type="scientific">Penicillium daleae</name>
    <dbReference type="NCBI Taxonomy" id="63821"/>
    <lineage>
        <taxon>Eukaryota</taxon>
        <taxon>Fungi</taxon>
        <taxon>Dikarya</taxon>
        <taxon>Ascomycota</taxon>
        <taxon>Pezizomycotina</taxon>
        <taxon>Eurotiomycetes</taxon>
        <taxon>Eurotiomycetidae</taxon>
        <taxon>Eurotiales</taxon>
        <taxon>Aspergillaceae</taxon>
        <taxon>Penicillium</taxon>
    </lineage>
</organism>
<dbReference type="AlphaFoldDB" id="A0AAD6BWB9"/>
<dbReference type="SUPFAM" id="SSF51182">
    <property type="entry name" value="RmlC-like cupins"/>
    <property type="match status" value="1"/>
</dbReference>
<dbReference type="GO" id="GO:0005576">
    <property type="term" value="C:extracellular region"/>
    <property type="evidence" value="ECO:0007669"/>
    <property type="project" value="UniProtKB-SubCell"/>
</dbReference>
<evidence type="ECO:0000256" key="3">
    <source>
        <dbReference type="ARBA" id="ARBA00022525"/>
    </source>
</evidence>
<dbReference type="InterPro" id="IPR019780">
    <property type="entry name" value="Germin_Mn-BS"/>
</dbReference>
<dbReference type="Proteomes" id="UP001213681">
    <property type="component" value="Unassembled WGS sequence"/>
</dbReference>